<gene>
    <name evidence="2" type="ORF">GFSPODELE1_LOCUS5791</name>
</gene>
<organism evidence="2 3">
    <name type="scientific">Somion occarium</name>
    <dbReference type="NCBI Taxonomy" id="3059160"/>
    <lineage>
        <taxon>Eukaryota</taxon>
        <taxon>Fungi</taxon>
        <taxon>Dikarya</taxon>
        <taxon>Basidiomycota</taxon>
        <taxon>Agaricomycotina</taxon>
        <taxon>Agaricomycetes</taxon>
        <taxon>Polyporales</taxon>
        <taxon>Cerrenaceae</taxon>
        <taxon>Somion</taxon>
    </lineage>
</organism>
<reference evidence="3" key="1">
    <citation type="submission" date="2024-04" db="EMBL/GenBank/DDBJ databases">
        <authorList>
            <person name="Shaw F."/>
            <person name="Minotto A."/>
        </authorList>
    </citation>
    <scope>NUCLEOTIDE SEQUENCE [LARGE SCALE GENOMIC DNA]</scope>
</reference>
<evidence type="ECO:0000256" key="1">
    <source>
        <dbReference type="SAM" id="MobiDB-lite"/>
    </source>
</evidence>
<dbReference type="Proteomes" id="UP001497453">
    <property type="component" value="Chromosome 4"/>
</dbReference>
<sequence>MEIHPPSLMKTTVEVFCPSNTIELGYTASDIRGSRTSYLNTVLLQPATSEDAFRCSTATFVQAVLLSSNINASNLSPSLDPASTHQGRPAIL</sequence>
<evidence type="ECO:0000313" key="3">
    <source>
        <dbReference type="Proteomes" id="UP001497453"/>
    </source>
</evidence>
<dbReference type="EMBL" id="OZ037947">
    <property type="protein sequence ID" value="CAL1706274.1"/>
    <property type="molecule type" value="Genomic_DNA"/>
</dbReference>
<evidence type="ECO:0000313" key="2">
    <source>
        <dbReference type="EMBL" id="CAL1706274.1"/>
    </source>
</evidence>
<name>A0ABP1DH58_9APHY</name>
<protein>
    <submittedName>
        <fullName evidence="2">Uncharacterized protein</fullName>
    </submittedName>
</protein>
<feature type="region of interest" description="Disordered" evidence="1">
    <location>
        <begin position="73"/>
        <end position="92"/>
    </location>
</feature>
<accession>A0ABP1DH58</accession>
<proteinExistence type="predicted"/>
<keyword evidence="3" id="KW-1185">Reference proteome</keyword>